<reference evidence="1" key="1">
    <citation type="submission" date="2021-05" db="EMBL/GenBank/DDBJ databases">
        <authorList>
            <person name="Pan Q."/>
            <person name="Jouanno E."/>
            <person name="Zahm M."/>
            <person name="Klopp C."/>
            <person name="Cabau C."/>
            <person name="Louis A."/>
            <person name="Berthelot C."/>
            <person name="Parey E."/>
            <person name="Roest Crollius H."/>
            <person name="Montfort J."/>
            <person name="Robinson-Rechavi M."/>
            <person name="Bouchez O."/>
            <person name="Lampietro C."/>
            <person name="Lopez Roques C."/>
            <person name="Donnadieu C."/>
            <person name="Postlethwait J."/>
            <person name="Bobe J."/>
            <person name="Dillon D."/>
            <person name="Chandos A."/>
            <person name="von Hippel F."/>
            <person name="Guiguen Y."/>
        </authorList>
    </citation>
    <scope>NUCLEOTIDE SEQUENCE</scope>
    <source>
        <strain evidence="1">YG-Jan2019</strain>
    </source>
</reference>
<gene>
    <name evidence="1" type="ORF">DPEC_G00080000</name>
</gene>
<proteinExistence type="predicted"/>
<sequence>MGIRKKSNKNPPVLSHEFIIQNHADIVSCVAMVFLLGLMFEVTSKVAVLFITVQYNVTISANEGLPDETVVTNFHHGLKDLATIFFYMLVAIIVHAIIQEYILDKINRKMHFSKTKHSKFNESGQLSAFYLFSFGWGTWILMSENFLSNPVSLWEGYPHTLMPFQMKFYFICQVGYWLHVLPELYFQKTKKEDIPRQLMYIGLYLVHIAGSYMLNLNRLALVLLVLHYFVELLFHVSRLVYFSNEKRQTGFTIWAVLFVLGRLLTLSLSVLTLGFGLANADHQALDIANGNFNVLFVRFTVLATICVTQAFMMWKFINFQLRRWRELSQALTVKPKKPQAPKSKSKKDKSNGVNGRLEVWTRLHDGVSITLLGSCSLEGLRTWLESGLDPRRWNAVKDEWAESRKRKECSSDLLGPSPKRSIDKRNREHENKYIEELAELIFANFSDIDNFNVKPDKCAILKETVKQIRQIKEQEKAAAANEEEVQKADVSSTGQSVIDKEALGPMMLEALDGFFFVVNMEGIIVFVSENVTQYLRYNQEELMNTSIYSVLHVGDHAEFIKNLLPKSLVNGVTWSGDGTRRGSHMFNCRMLVNPHGERQDEANDHETTQQRYDTMQCFAVSEPRGIKEEGEDLQSCLICVARRVPSKERPMLPTQESFTTRQDLQGKITSLDTSLLRASMKPGWEDLVRRSIQRFHLQNDGEMSFAKRHQQEVLRHGQAFSPIYRFTLSDGTLVSAHTKSKLVRSPATNEPQLYMSLHVLQREQAGLGQDPGQGPHQVSGMGPRPSMTPPTQGVPSGLVSKGQDTAVSSNSAPFSPSHGAPGHMPGHRYGCPPQAMGHPGGVPANHPSQQPGASWRMSSPSRGSPSLAGLPHPGQQGSMLSPRHRTSPVGMLGSPGGAPGLHSPSSVGVGAGGGAGQVTNGYTSSSLSALQALTECHAGRHSGSGQPPATGSPDLKMMGSPAGVTASTGVNPNMMSMPGGNIRNTDSFGGHVDQGWAGQTDRSMEGNKHFSNHGNIKEERGGLTEYPDGQSRGLHGDNKGHTKLLQLLTTKSEPLGSPSSPNPRDPLLGPCGAQGSGSMGGHSTSLKDKHKILHRLLQNSTSPVDLAKPTAEATGKELAEQGRGGTCGTGGGVDGTLTPKQEPLSPIKKENALLRYLLDKDEAGGKTKIEGGGGEVKRDGNMKSSHVKTEIPDAGYNHQQSSELDDILDDLQCVQPQLFCEPRPVSLPSSLDKQNIINDILHITQETSPGNPNAMATQQQRSMQPNVGPGNYTGKRGPGAQGPGRALPMRSVSLDMNISGGQTPSGPPQTQYPPMRTPSPYTVMQQQGILGNHPALMANQTNLTGLIGGGGHGGQSMQQEGGWGPGGPGSGPAGTPGQQGAMHGCMGPNTGGPMRAGGQSGSGVRPMLQAPMIAGEMGTPQFSQQQAPPNQTAPWPDSIMPIEPTLFNQSRSLYATQQQDELMSDESTLLSQLYTMLKDFDGLEEIDRALGIPALMGQGPCDPDQFSPEPSMMLDQKHPVYSQHFPPAGSHVGSRGTHVSRPGGHLSDPTGPGFHPLAGQLGPRPGYPIMRMPQRPGLRPQGGVPNQPSTLRLQLAHRLQAQQNRQPIMNPAGGVNNMNLPLRSSNPNQGTINAQMLAQHQREILTNHLRQRQLDQQRHQRDMVMRAQGLNMPPNMAAATAGLTGGLGNPRLPQASPQQFPYGTGLASPPHPSSSPFSSPLSPSLPPSLPLHHALHGSSSSNSQMMMGGSGQFGVVGSPHHGHHYSAFHFPNSGMSQQPDGGFGGPATPHSPMLSPRMAHAQSPMMQQPGQANAPFQTSSDVNSWPPQGNMLGNSMYSTQQSPPQFTQQQSNDERHIAWDDSHGTGAEILLILLEPTPTSTLMLTPGSSNEITGPSLTNQSTNNYVNGPDPAHPGLRPHPTGISCASNLPLLGRSAMPQVLRGKTTLKHLTLK</sequence>
<name>A0ACC2H4K3_DALPE</name>
<evidence type="ECO:0000313" key="2">
    <source>
        <dbReference type="Proteomes" id="UP001157502"/>
    </source>
</evidence>
<organism evidence="1 2">
    <name type="scientific">Dallia pectoralis</name>
    <name type="common">Alaska blackfish</name>
    <dbReference type="NCBI Taxonomy" id="75939"/>
    <lineage>
        <taxon>Eukaryota</taxon>
        <taxon>Metazoa</taxon>
        <taxon>Chordata</taxon>
        <taxon>Craniata</taxon>
        <taxon>Vertebrata</taxon>
        <taxon>Euteleostomi</taxon>
        <taxon>Actinopterygii</taxon>
        <taxon>Neopterygii</taxon>
        <taxon>Teleostei</taxon>
        <taxon>Protacanthopterygii</taxon>
        <taxon>Esociformes</taxon>
        <taxon>Umbridae</taxon>
        <taxon>Dallia</taxon>
    </lineage>
</organism>
<accession>A0ACC2H4K3</accession>
<dbReference type="EMBL" id="CM055733">
    <property type="protein sequence ID" value="KAJ8010904.1"/>
    <property type="molecule type" value="Genomic_DNA"/>
</dbReference>
<dbReference type="Proteomes" id="UP001157502">
    <property type="component" value="Chromosome 6"/>
</dbReference>
<keyword evidence="2" id="KW-1185">Reference proteome</keyword>
<evidence type="ECO:0000313" key="1">
    <source>
        <dbReference type="EMBL" id="KAJ8010904.1"/>
    </source>
</evidence>
<comment type="caution">
    <text evidence="1">The sequence shown here is derived from an EMBL/GenBank/DDBJ whole genome shotgun (WGS) entry which is preliminary data.</text>
</comment>
<protein>
    <submittedName>
        <fullName evidence="1">Uncharacterized protein</fullName>
    </submittedName>
</protein>